<dbReference type="PANTHER" id="PTHR10517">
    <property type="entry name" value="FOLATE RECEPTOR"/>
    <property type="match status" value="1"/>
</dbReference>
<dbReference type="Pfam" id="PF03024">
    <property type="entry name" value="Folate_rec"/>
    <property type="match status" value="1"/>
</dbReference>
<evidence type="ECO:0000256" key="4">
    <source>
        <dbReference type="SAM" id="Phobius"/>
    </source>
</evidence>
<protein>
    <submittedName>
        <fullName evidence="7">Riboflavin-binding protein</fullName>
    </submittedName>
</protein>
<keyword evidence="4" id="KW-0472">Membrane</keyword>
<keyword evidence="4" id="KW-0812">Transmembrane</keyword>
<comment type="similarity">
    <text evidence="1">Belongs to the folate receptor family.</text>
</comment>
<dbReference type="GO" id="GO:0009897">
    <property type="term" value="C:external side of plasma membrane"/>
    <property type="evidence" value="ECO:0007669"/>
    <property type="project" value="TreeGrafter"/>
</dbReference>
<reference evidence="7" key="2">
    <citation type="journal article" date="2023" name="Science">
        <title>Genomic signatures of disease resistance in endangered staghorn corals.</title>
        <authorList>
            <person name="Vollmer S.V."/>
            <person name="Selwyn J.D."/>
            <person name="Despard B.A."/>
            <person name="Roesel C.L."/>
        </authorList>
    </citation>
    <scope>NUCLEOTIDE SEQUENCE</scope>
    <source>
        <strain evidence="7">K2</strain>
    </source>
</reference>
<gene>
    <name evidence="7" type="ORF">P5673_002076</name>
</gene>
<dbReference type="InterPro" id="IPR018143">
    <property type="entry name" value="Folate_rcpt-like"/>
</dbReference>
<evidence type="ECO:0000313" key="7">
    <source>
        <dbReference type="EMBL" id="KAK2573045.1"/>
    </source>
</evidence>
<feature type="transmembrane region" description="Helical" evidence="4">
    <location>
        <begin position="213"/>
        <end position="231"/>
    </location>
</feature>
<keyword evidence="8" id="KW-1185">Reference proteome</keyword>
<organism evidence="7 8">
    <name type="scientific">Acropora cervicornis</name>
    <name type="common">Staghorn coral</name>
    <dbReference type="NCBI Taxonomy" id="6130"/>
    <lineage>
        <taxon>Eukaryota</taxon>
        <taxon>Metazoa</taxon>
        <taxon>Cnidaria</taxon>
        <taxon>Anthozoa</taxon>
        <taxon>Hexacorallia</taxon>
        <taxon>Scleractinia</taxon>
        <taxon>Astrocoeniina</taxon>
        <taxon>Acroporidae</taxon>
        <taxon>Acropora</taxon>
    </lineage>
</organism>
<sequence length="237" mass="27006">MLDLRMHSHIAIMAREVAVLVCLLLLTIIGFICGQDEVTQCIDGPLHKDKPSPEGSGYVECLSWKDKSCCTAKFTQELQRNKVEVLYNFSWNHCNTLSQACEQFIKDEECFWQCEPNLIKWHTKEGAVNRVPICSKYCDDWFEACKDDMTCAQDWLNGFNFTSNVYKDGKGLCNTMWGKSFHYETSQNCMVMKFSGSNPNNAVTASASGLSKFISPVFVLTLAGLLTIFCFDWRYLE</sequence>
<evidence type="ECO:0000256" key="1">
    <source>
        <dbReference type="ARBA" id="ARBA00007932"/>
    </source>
</evidence>
<evidence type="ECO:0000256" key="5">
    <source>
        <dbReference type="SAM" id="SignalP"/>
    </source>
</evidence>
<name>A0AAD9R4R7_ACRCE</name>
<reference evidence="7" key="1">
    <citation type="journal article" date="2023" name="G3 (Bethesda)">
        <title>Whole genome assembly and annotation of the endangered Caribbean coral Acropora cervicornis.</title>
        <authorList>
            <person name="Selwyn J.D."/>
            <person name="Vollmer S.V."/>
        </authorList>
    </citation>
    <scope>NUCLEOTIDE SEQUENCE</scope>
    <source>
        <strain evidence="7">K2</strain>
    </source>
</reference>
<dbReference type="AlphaFoldDB" id="A0AAD9R4R7"/>
<dbReference type="PANTHER" id="PTHR10517:SF14">
    <property type="entry name" value="FOLATE RECEPTOR 1-RELATED"/>
    <property type="match status" value="1"/>
</dbReference>
<evidence type="ECO:0000313" key="8">
    <source>
        <dbReference type="Proteomes" id="UP001249851"/>
    </source>
</evidence>
<dbReference type="EMBL" id="JARQWQ010000003">
    <property type="protein sequence ID" value="KAK2573045.1"/>
    <property type="molecule type" value="Genomic_DNA"/>
</dbReference>
<keyword evidence="2 5" id="KW-0732">Signal</keyword>
<proteinExistence type="inferred from homology"/>
<accession>A0AAD9R4R7</accession>
<dbReference type="Proteomes" id="UP001249851">
    <property type="component" value="Unassembled WGS sequence"/>
</dbReference>
<dbReference type="GO" id="GO:0038023">
    <property type="term" value="F:signaling receptor activity"/>
    <property type="evidence" value="ECO:0007669"/>
    <property type="project" value="TreeGrafter"/>
</dbReference>
<evidence type="ECO:0000256" key="3">
    <source>
        <dbReference type="ARBA" id="ARBA00023157"/>
    </source>
</evidence>
<evidence type="ECO:0000259" key="6">
    <source>
        <dbReference type="Pfam" id="PF03024"/>
    </source>
</evidence>
<dbReference type="InterPro" id="IPR004269">
    <property type="entry name" value="Folate_rcpt"/>
</dbReference>
<keyword evidence="4" id="KW-1133">Transmembrane helix</keyword>
<feature type="signal peptide" evidence="5">
    <location>
        <begin position="1"/>
        <end position="34"/>
    </location>
</feature>
<feature type="chain" id="PRO_5042067817" evidence="5">
    <location>
        <begin position="35"/>
        <end position="237"/>
    </location>
</feature>
<keyword evidence="3" id="KW-1015">Disulfide bond</keyword>
<evidence type="ECO:0000256" key="2">
    <source>
        <dbReference type="ARBA" id="ARBA00022729"/>
    </source>
</evidence>
<comment type="caution">
    <text evidence="7">The sequence shown here is derived from an EMBL/GenBank/DDBJ whole genome shotgun (WGS) entry which is preliminary data.</text>
</comment>
<feature type="domain" description="Folate receptor-like" evidence="6">
    <location>
        <begin position="40"/>
        <end position="190"/>
    </location>
</feature>